<reference evidence="11 12" key="1">
    <citation type="journal article" date="2015" name="BMC Microbiol.">
        <title>Lactobacillus ruminis strains cluster according to their mammalian gut source.</title>
        <authorList>
            <person name="O' Donnell M.M."/>
            <person name="Harris H.M."/>
            <person name="Lynch D.B."/>
            <person name="Ross R.P."/>
            <person name="O'Toole P.W."/>
        </authorList>
    </citation>
    <scope>NUCLEOTIDE SEQUENCE [LARGE SCALE GENOMIC DNA]</scope>
    <source>
        <strain evidence="11 12">DPC 6832</strain>
    </source>
</reference>
<evidence type="ECO:0000313" key="12">
    <source>
        <dbReference type="Proteomes" id="UP000031011"/>
    </source>
</evidence>
<feature type="transmembrane region" description="Helical" evidence="9">
    <location>
        <begin position="32"/>
        <end position="54"/>
    </location>
</feature>
<keyword evidence="2" id="KW-1003">Cell membrane</keyword>
<evidence type="ECO:0000256" key="2">
    <source>
        <dbReference type="ARBA" id="ARBA00022475"/>
    </source>
</evidence>
<evidence type="ECO:0000256" key="8">
    <source>
        <dbReference type="PROSITE-ProRule" id="PRU00284"/>
    </source>
</evidence>
<dbReference type="EMBL" id="AWYA01000033">
    <property type="protein sequence ID" value="KIC05400.1"/>
    <property type="molecule type" value="Genomic_DNA"/>
</dbReference>
<keyword evidence="5 9" id="KW-1133">Transmembrane helix</keyword>
<dbReference type="Gene3D" id="3.30.450.20">
    <property type="entry name" value="PAS domain"/>
    <property type="match status" value="1"/>
</dbReference>
<evidence type="ECO:0000256" key="5">
    <source>
        <dbReference type="ARBA" id="ARBA00022989"/>
    </source>
</evidence>
<evidence type="ECO:0000256" key="6">
    <source>
        <dbReference type="ARBA" id="ARBA00023136"/>
    </source>
</evidence>
<organism evidence="11 12">
    <name type="scientific">Ligilactobacillus ruminis DPC 6832</name>
    <dbReference type="NCBI Taxonomy" id="1402208"/>
    <lineage>
        <taxon>Bacteria</taxon>
        <taxon>Bacillati</taxon>
        <taxon>Bacillota</taxon>
        <taxon>Bacilli</taxon>
        <taxon>Lactobacillales</taxon>
        <taxon>Lactobacillaceae</taxon>
        <taxon>Ligilactobacillus</taxon>
    </lineage>
</organism>
<feature type="transmembrane region" description="Helical" evidence="9">
    <location>
        <begin position="305"/>
        <end position="328"/>
    </location>
</feature>
<evidence type="ECO:0000256" key="9">
    <source>
        <dbReference type="SAM" id="Phobius"/>
    </source>
</evidence>
<keyword evidence="3" id="KW-0145">Chemotaxis</keyword>
<dbReference type="Pfam" id="PF00015">
    <property type="entry name" value="MCPsignal"/>
    <property type="match status" value="1"/>
</dbReference>
<dbReference type="InterPro" id="IPR033479">
    <property type="entry name" value="dCache_1"/>
</dbReference>
<dbReference type="SMART" id="SM00283">
    <property type="entry name" value="MA"/>
    <property type="match status" value="1"/>
</dbReference>
<dbReference type="AlphaFoldDB" id="A0A837DYP3"/>
<dbReference type="Gene3D" id="1.10.287.950">
    <property type="entry name" value="Methyl-accepting chemotaxis protein"/>
    <property type="match status" value="1"/>
</dbReference>
<evidence type="ECO:0000259" key="10">
    <source>
        <dbReference type="PROSITE" id="PS50111"/>
    </source>
</evidence>
<proteinExistence type="predicted"/>
<dbReference type="Pfam" id="PF02743">
    <property type="entry name" value="dCache_1"/>
    <property type="match status" value="1"/>
</dbReference>
<gene>
    <name evidence="11" type="ORF">LRN_1437</name>
</gene>
<name>A0A837DYP3_9LACO</name>
<dbReference type="GO" id="GO:0005886">
    <property type="term" value="C:plasma membrane"/>
    <property type="evidence" value="ECO:0007669"/>
    <property type="project" value="UniProtKB-SubCell"/>
</dbReference>
<evidence type="ECO:0000256" key="7">
    <source>
        <dbReference type="ARBA" id="ARBA00023224"/>
    </source>
</evidence>
<dbReference type="GO" id="GO:0007165">
    <property type="term" value="P:signal transduction"/>
    <property type="evidence" value="ECO:0007669"/>
    <property type="project" value="UniProtKB-KW"/>
</dbReference>
<accession>A0A837DYP3</accession>
<keyword evidence="6 9" id="KW-0472">Membrane</keyword>
<evidence type="ECO:0000256" key="3">
    <source>
        <dbReference type="ARBA" id="ARBA00022500"/>
    </source>
</evidence>
<sequence>MRIEKNIHILFKKKGKVENSKKKEHRKSLGRFAGVFMIIAALLSIVVMFSSSYIQTKHLLNERNRLSKETAAQVMEKTLSDIASDAEAKVNAGTSLSGFTQGKFTENEILDTMKTSFSGNNVYSNVYFGTQSGKLYALNSLSEKIDPRTQDWYRGAMNDTSNVYWTKPEYDESTGQYYSIVSSAVENSSNQRGVLALRVEYDEVEAAIGPLNVGKKGTITMISKQGAVMGTKSCDTKEMYKKGQDISSSDVYKKIKAAKGVKGTLKVSGIKGVSEIYYNKGSATSQAWAFAFVPQNDLSAELGKLATTSLIVSIVMVVLVVLASMFVIKAIEIMLGSFTEAFNRGKEGYLERVNTDDFGNSLQAKVAKMAVEPRKDRSELNEMSLAYNEMIDAISALTESVKSSAVKTAKNADKLRETSEQTASAVDEVSRTITDVASVTEHQARETVHVDEQMKELSRIANELAKDVDVLDNVSTQTASLNQQNMATMTKVSTNWDSSQEQTERLVNEMQNLSDSIQNITQVISVINEVARQTNLLALNASIEAESAGDSGKGFAVVAQEIRKLAVRSKESTNQIAGIIEEIKQKSDRLSDEVEISKEVGKRQTQLIDSAIKSTEAVYKNTEQLISTSERIKHGNDSLNEIETKVSESLDKISASTEENSAGTEQVSANAEEVSASMSELAVAISELSDTADELAKHSKLFK</sequence>
<evidence type="ECO:0000256" key="1">
    <source>
        <dbReference type="ARBA" id="ARBA00004651"/>
    </source>
</evidence>
<protein>
    <submittedName>
        <fullName evidence="11">Methyl-accepting chemotaxis protein</fullName>
    </submittedName>
</protein>
<dbReference type="GO" id="GO:0006935">
    <property type="term" value="P:chemotaxis"/>
    <property type="evidence" value="ECO:0007669"/>
    <property type="project" value="UniProtKB-KW"/>
</dbReference>
<dbReference type="SUPFAM" id="SSF58104">
    <property type="entry name" value="Methyl-accepting chemotaxis protein (MCP) signaling domain"/>
    <property type="match status" value="1"/>
</dbReference>
<dbReference type="PANTHER" id="PTHR32089:SF112">
    <property type="entry name" value="LYSOZYME-LIKE PROTEIN-RELATED"/>
    <property type="match status" value="1"/>
</dbReference>
<dbReference type="PROSITE" id="PS50111">
    <property type="entry name" value="CHEMOTAXIS_TRANSDUC_2"/>
    <property type="match status" value="1"/>
</dbReference>
<keyword evidence="7 8" id="KW-0807">Transducer</keyword>
<evidence type="ECO:0000313" key="11">
    <source>
        <dbReference type="EMBL" id="KIC05400.1"/>
    </source>
</evidence>
<dbReference type="InterPro" id="IPR004089">
    <property type="entry name" value="MCPsignal_dom"/>
</dbReference>
<keyword evidence="4 9" id="KW-0812">Transmembrane</keyword>
<evidence type="ECO:0000256" key="4">
    <source>
        <dbReference type="ARBA" id="ARBA00022692"/>
    </source>
</evidence>
<comment type="subcellular location">
    <subcellularLocation>
        <location evidence="1">Cell membrane</location>
        <topology evidence="1">Multi-pass membrane protein</topology>
    </subcellularLocation>
</comment>
<dbReference type="Proteomes" id="UP000031011">
    <property type="component" value="Unassembled WGS sequence"/>
</dbReference>
<feature type="domain" description="Methyl-accepting transducer" evidence="10">
    <location>
        <begin position="418"/>
        <end position="675"/>
    </location>
</feature>
<dbReference type="PANTHER" id="PTHR32089">
    <property type="entry name" value="METHYL-ACCEPTING CHEMOTAXIS PROTEIN MCPB"/>
    <property type="match status" value="1"/>
</dbReference>
<comment type="caution">
    <text evidence="11">The sequence shown here is derived from an EMBL/GenBank/DDBJ whole genome shotgun (WGS) entry which is preliminary data.</text>
</comment>